<reference evidence="2" key="1">
    <citation type="submission" date="2017-02" db="UniProtKB">
        <authorList>
            <consortium name="WormBaseParasite"/>
        </authorList>
    </citation>
    <scope>IDENTIFICATION</scope>
</reference>
<sequence length="88" mass="10324">MALREEQRTRTLYTTKMITAIRNRLSNERSSCVSPTETTIRVERKNSIKIHFLQTAETFRQNCPIVQTGFQLTAPGVWVAMHIWFILR</sequence>
<dbReference type="Proteomes" id="UP000036681">
    <property type="component" value="Unplaced"/>
</dbReference>
<keyword evidence="1" id="KW-1185">Reference proteome</keyword>
<evidence type="ECO:0000313" key="1">
    <source>
        <dbReference type="Proteomes" id="UP000036681"/>
    </source>
</evidence>
<accession>A0A0M3I9W4</accession>
<organism evidence="1 2">
    <name type="scientific">Ascaris lumbricoides</name>
    <name type="common">Giant roundworm</name>
    <dbReference type="NCBI Taxonomy" id="6252"/>
    <lineage>
        <taxon>Eukaryota</taxon>
        <taxon>Metazoa</taxon>
        <taxon>Ecdysozoa</taxon>
        <taxon>Nematoda</taxon>
        <taxon>Chromadorea</taxon>
        <taxon>Rhabditida</taxon>
        <taxon>Spirurina</taxon>
        <taxon>Ascaridomorpha</taxon>
        <taxon>Ascaridoidea</taxon>
        <taxon>Ascarididae</taxon>
        <taxon>Ascaris</taxon>
    </lineage>
</organism>
<name>A0A0M3I9W4_ASCLU</name>
<dbReference type="AlphaFoldDB" id="A0A0M3I9W4"/>
<dbReference type="WBParaSite" id="ALUE_0001429601-mRNA-1">
    <property type="protein sequence ID" value="ALUE_0001429601-mRNA-1"/>
    <property type="gene ID" value="ALUE_0001429601"/>
</dbReference>
<protein>
    <submittedName>
        <fullName evidence="2">Uncharacterized protein</fullName>
    </submittedName>
</protein>
<proteinExistence type="predicted"/>
<evidence type="ECO:0000313" key="2">
    <source>
        <dbReference type="WBParaSite" id="ALUE_0001429601-mRNA-1"/>
    </source>
</evidence>